<sequence length="71" mass="8008">MVLESQICHSIGTLETLIVCCQLLRGHMACSYLSVYQLSKCVACQLDQTLAWMLFAGHCFFGPFDLNNCMR</sequence>
<dbReference type="EMBL" id="CM000882">
    <property type="protein sequence ID" value="KQJ94102.1"/>
    <property type="molecule type" value="Genomic_DNA"/>
</dbReference>
<evidence type="ECO:0000313" key="1">
    <source>
        <dbReference type="EMBL" id="KQJ94102.1"/>
    </source>
</evidence>
<keyword evidence="3" id="KW-1185">Reference proteome</keyword>
<accession>A0A0Q3F3S6</accession>
<reference evidence="1 2" key="1">
    <citation type="journal article" date="2010" name="Nature">
        <title>Genome sequencing and analysis of the model grass Brachypodium distachyon.</title>
        <authorList>
            <consortium name="International Brachypodium Initiative"/>
        </authorList>
    </citation>
    <scope>NUCLEOTIDE SEQUENCE [LARGE SCALE GENOMIC DNA]</scope>
    <source>
        <strain evidence="1 2">Bd21</strain>
    </source>
</reference>
<evidence type="ECO:0000313" key="2">
    <source>
        <dbReference type="EnsemblPlants" id="KQJ94102"/>
    </source>
</evidence>
<dbReference type="EnsemblPlants" id="KQJ94102">
    <property type="protein sequence ID" value="KQJ94102"/>
    <property type="gene ID" value="BRADI_3g08506v3"/>
</dbReference>
<protein>
    <submittedName>
        <fullName evidence="1 2">Uncharacterized protein</fullName>
    </submittedName>
</protein>
<reference evidence="2" key="3">
    <citation type="submission" date="2018-08" db="UniProtKB">
        <authorList>
            <consortium name="EnsemblPlants"/>
        </authorList>
    </citation>
    <scope>IDENTIFICATION</scope>
    <source>
        <strain evidence="2">cv. Bd21</strain>
    </source>
</reference>
<organism evidence="1">
    <name type="scientific">Brachypodium distachyon</name>
    <name type="common">Purple false brome</name>
    <name type="synonym">Trachynia distachya</name>
    <dbReference type="NCBI Taxonomy" id="15368"/>
    <lineage>
        <taxon>Eukaryota</taxon>
        <taxon>Viridiplantae</taxon>
        <taxon>Streptophyta</taxon>
        <taxon>Embryophyta</taxon>
        <taxon>Tracheophyta</taxon>
        <taxon>Spermatophyta</taxon>
        <taxon>Magnoliopsida</taxon>
        <taxon>Liliopsida</taxon>
        <taxon>Poales</taxon>
        <taxon>Poaceae</taxon>
        <taxon>BOP clade</taxon>
        <taxon>Pooideae</taxon>
        <taxon>Stipodae</taxon>
        <taxon>Brachypodieae</taxon>
        <taxon>Brachypodium</taxon>
    </lineage>
</organism>
<gene>
    <name evidence="1" type="ORF">BRADI_3g08506v3</name>
</gene>
<reference evidence="1" key="2">
    <citation type="submission" date="2017-06" db="EMBL/GenBank/DDBJ databases">
        <title>WGS assembly of Brachypodium distachyon.</title>
        <authorList>
            <consortium name="The International Brachypodium Initiative"/>
            <person name="Lucas S."/>
            <person name="Harmon-Smith M."/>
            <person name="Lail K."/>
            <person name="Tice H."/>
            <person name="Grimwood J."/>
            <person name="Bruce D."/>
            <person name="Barry K."/>
            <person name="Shu S."/>
            <person name="Lindquist E."/>
            <person name="Wang M."/>
            <person name="Pitluck S."/>
            <person name="Vogel J.P."/>
            <person name="Garvin D.F."/>
            <person name="Mockler T.C."/>
            <person name="Schmutz J."/>
            <person name="Rokhsar D."/>
            <person name="Bevan M.W."/>
        </authorList>
    </citation>
    <scope>NUCLEOTIDE SEQUENCE</scope>
    <source>
        <strain evidence="1">Bd21</strain>
    </source>
</reference>
<dbReference type="Proteomes" id="UP000008810">
    <property type="component" value="Chromosome 3"/>
</dbReference>
<name>A0A0Q3F3S6_BRADI</name>
<dbReference type="InParanoid" id="A0A0Q3F3S6"/>
<proteinExistence type="predicted"/>
<dbReference type="Gramene" id="KQJ94102">
    <property type="protein sequence ID" value="KQJ94102"/>
    <property type="gene ID" value="BRADI_3g08506v3"/>
</dbReference>
<evidence type="ECO:0000313" key="3">
    <source>
        <dbReference type="Proteomes" id="UP000008810"/>
    </source>
</evidence>
<dbReference type="AlphaFoldDB" id="A0A0Q3F3S6"/>